<dbReference type="AlphaFoldDB" id="A0A835CUD4"/>
<keyword evidence="3" id="KW-1185">Reference proteome</keyword>
<feature type="region of interest" description="Disordered" evidence="1">
    <location>
        <begin position="180"/>
        <end position="232"/>
    </location>
</feature>
<reference evidence="2 3" key="1">
    <citation type="submission" date="2020-08" db="EMBL/GenBank/DDBJ databases">
        <title>Aphidius gifuensis genome sequencing and assembly.</title>
        <authorList>
            <person name="Du Z."/>
        </authorList>
    </citation>
    <scope>NUCLEOTIDE SEQUENCE [LARGE SCALE GENOMIC DNA]</scope>
    <source>
        <strain evidence="2">YNYX2018</strain>
        <tissue evidence="2">Adults</tissue>
    </source>
</reference>
<evidence type="ECO:0000313" key="2">
    <source>
        <dbReference type="EMBL" id="KAF7994218.1"/>
    </source>
</evidence>
<protein>
    <submittedName>
        <fullName evidence="2">Uncharacterized protein</fullName>
    </submittedName>
</protein>
<gene>
    <name evidence="2" type="ORF">HCN44_001810</name>
</gene>
<comment type="caution">
    <text evidence="2">The sequence shown here is derived from an EMBL/GenBank/DDBJ whole genome shotgun (WGS) entry which is preliminary data.</text>
</comment>
<evidence type="ECO:0000256" key="1">
    <source>
        <dbReference type="SAM" id="MobiDB-lite"/>
    </source>
</evidence>
<dbReference type="EMBL" id="JACMRX010000002">
    <property type="protein sequence ID" value="KAF7994218.1"/>
    <property type="molecule type" value="Genomic_DNA"/>
</dbReference>
<dbReference type="Proteomes" id="UP000639338">
    <property type="component" value="Unassembled WGS sequence"/>
</dbReference>
<accession>A0A835CUD4</accession>
<organism evidence="2 3">
    <name type="scientific">Aphidius gifuensis</name>
    <name type="common">Parasitoid wasp</name>
    <dbReference type="NCBI Taxonomy" id="684658"/>
    <lineage>
        <taxon>Eukaryota</taxon>
        <taxon>Metazoa</taxon>
        <taxon>Ecdysozoa</taxon>
        <taxon>Arthropoda</taxon>
        <taxon>Hexapoda</taxon>
        <taxon>Insecta</taxon>
        <taxon>Pterygota</taxon>
        <taxon>Neoptera</taxon>
        <taxon>Endopterygota</taxon>
        <taxon>Hymenoptera</taxon>
        <taxon>Apocrita</taxon>
        <taxon>Ichneumonoidea</taxon>
        <taxon>Braconidae</taxon>
        <taxon>Aphidiinae</taxon>
        <taxon>Aphidius</taxon>
    </lineage>
</organism>
<name>A0A835CUD4_APHGI</name>
<feature type="compositionally biased region" description="Polar residues" evidence="1">
    <location>
        <begin position="180"/>
        <end position="204"/>
    </location>
</feature>
<proteinExistence type="predicted"/>
<evidence type="ECO:0000313" key="3">
    <source>
        <dbReference type="Proteomes" id="UP000639338"/>
    </source>
</evidence>
<sequence>MKTLEEDFKEFRRSVHSKLDAILKNVRSPDEKVPKKPECLPFKNMKELLEFEKASDNTYKSVVDYLYWKRSKDIYESLTKYLKEGLDIKNCDFSSKMTCYGTRNQHAFITTLFSAACVEALSRKKPVSESDYTKEVQRCFKNLNATYVRMISNGWKEPSQNQTGMEQNTTLNLSNNENITLSTSNETVTPTANRKRTATNTLDSDNLDKESTYSDGDIQLTEEQLCGENSDT</sequence>